<feature type="compositionally biased region" description="Polar residues" evidence="1">
    <location>
        <begin position="64"/>
        <end position="85"/>
    </location>
</feature>
<dbReference type="NCBIfam" id="NF033738">
    <property type="entry name" value="microvirid_RiPP"/>
    <property type="match status" value="1"/>
</dbReference>
<accession>A0ABP9LXK8</accession>
<proteinExistence type="predicted"/>
<gene>
    <name evidence="2" type="ORF">GCM10023210_05560</name>
</gene>
<protein>
    <recommendedName>
        <fullName evidence="4">Serine endopeptidase</fullName>
    </recommendedName>
</protein>
<organism evidence="2 3">
    <name type="scientific">Chryseobacterium ginsengisoli</name>
    <dbReference type="NCBI Taxonomy" id="363853"/>
    <lineage>
        <taxon>Bacteria</taxon>
        <taxon>Pseudomonadati</taxon>
        <taxon>Bacteroidota</taxon>
        <taxon>Flavobacteriia</taxon>
        <taxon>Flavobacteriales</taxon>
        <taxon>Weeksellaceae</taxon>
        <taxon>Chryseobacterium group</taxon>
        <taxon>Chryseobacterium</taxon>
    </lineage>
</organism>
<dbReference type="Pfam" id="PF12559">
    <property type="entry name" value="Inhibitor_I10"/>
    <property type="match status" value="1"/>
</dbReference>
<feature type="region of interest" description="Disordered" evidence="1">
    <location>
        <begin position="53"/>
        <end position="97"/>
    </location>
</feature>
<evidence type="ECO:0000313" key="2">
    <source>
        <dbReference type="EMBL" id="GAA5085076.1"/>
    </source>
</evidence>
<evidence type="ECO:0000313" key="3">
    <source>
        <dbReference type="Proteomes" id="UP001500353"/>
    </source>
</evidence>
<sequence>MNFFNTLVIPKSLNINTMENKKPKKPFFASFLERQVEDPEKIKGGSGTITTALQDNATAPLKDSVTTSLQDSPTKPTLDTAQTMKYPSDGDEGGNEV</sequence>
<dbReference type="Proteomes" id="UP001500353">
    <property type="component" value="Unassembled WGS sequence"/>
</dbReference>
<dbReference type="EMBL" id="BAABHX010000001">
    <property type="protein sequence ID" value="GAA5085076.1"/>
    <property type="molecule type" value="Genomic_DNA"/>
</dbReference>
<reference evidence="3" key="1">
    <citation type="journal article" date="2019" name="Int. J. Syst. Evol. Microbiol.">
        <title>The Global Catalogue of Microorganisms (GCM) 10K type strain sequencing project: providing services to taxonomists for standard genome sequencing and annotation.</title>
        <authorList>
            <consortium name="The Broad Institute Genomics Platform"/>
            <consortium name="The Broad Institute Genome Sequencing Center for Infectious Disease"/>
            <person name="Wu L."/>
            <person name="Ma J."/>
        </authorList>
    </citation>
    <scope>NUCLEOTIDE SEQUENCE [LARGE SCALE GENOMIC DNA]</scope>
    <source>
        <strain evidence="3">JCM 18019</strain>
    </source>
</reference>
<dbReference type="InterPro" id="IPR022217">
    <property type="entry name" value="Prot_inh_I10_marinostatin"/>
</dbReference>
<evidence type="ECO:0008006" key="4">
    <source>
        <dbReference type="Google" id="ProtNLM"/>
    </source>
</evidence>
<comment type="caution">
    <text evidence="2">The sequence shown here is derived from an EMBL/GenBank/DDBJ whole genome shotgun (WGS) entry which is preliminary data.</text>
</comment>
<name>A0ABP9LXK8_9FLAO</name>
<keyword evidence="3" id="KW-1185">Reference proteome</keyword>
<evidence type="ECO:0000256" key="1">
    <source>
        <dbReference type="SAM" id="MobiDB-lite"/>
    </source>
</evidence>